<evidence type="ECO:0000256" key="1">
    <source>
        <dbReference type="SAM" id="MobiDB-lite"/>
    </source>
</evidence>
<feature type="region of interest" description="Disordered" evidence="1">
    <location>
        <begin position="1"/>
        <end position="29"/>
    </location>
</feature>
<dbReference type="OrthoDB" id="107110at2759"/>
<evidence type="ECO:0000313" key="3">
    <source>
        <dbReference type="Proteomes" id="UP000030108"/>
    </source>
</evidence>
<proteinExistence type="predicted"/>
<dbReference type="Proteomes" id="UP000030108">
    <property type="component" value="Unassembled WGS sequence"/>
</dbReference>
<feature type="non-terminal residue" evidence="2">
    <location>
        <position position="341"/>
    </location>
</feature>
<comment type="caution">
    <text evidence="2">The sequence shown here is derived from an EMBL/GenBank/DDBJ whole genome shotgun (WGS) entry which is preliminary data.</text>
</comment>
<gene>
    <name evidence="2" type="ORF">RSOL_161280</name>
</gene>
<sequence length="341" mass="38572">MISPLDNRMDIDPQSDGSRSGSQGANEEVSFNVAEFNSTVIDAIEQYKSSSTDDPPPFGSKEQLWYEDPDILLYLVTRTFLPESQMDMSSCNLHLKRNRPLLSALQTAYTSHDFASLLSHDAMPDDVKERAPKLEQDITPSTSGNLQDLQDSQVISFQLLFKAPYIGDTAKLFIITLNDSSGMGKSRTVEEAGKTVFTFPINIRQEAERDRKAYPPPDSRIRQFFEERVNCNDETQQADYMILLWEMFDRALALVNSRFPELTGAKLALAWANYLEEGGTDLKPGHYRQQFYDGVISEATTKPVSNNKNVFFMYIDEAHSLTQAIETGNKGHKRNQFHNLA</sequence>
<feature type="compositionally biased region" description="Polar residues" evidence="1">
    <location>
        <begin position="15"/>
        <end position="25"/>
    </location>
</feature>
<evidence type="ECO:0000313" key="2">
    <source>
        <dbReference type="EMBL" id="EUC56129.1"/>
    </source>
</evidence>
<accession>X8J3N0</accession>
<organism evidence="2 3">
    <name type="scientific">Rhizoctonia solani AG-3 Rhs1AP</name>
    <dbReference type="NCBI Taxonomy" id="1086054"/>
    <lineage>
        <taxon>Eukaryota</taxon>
        <taxon>Fungi</taxon>
        <taxon>Dikarya</taxon>
        <taxon>Basidiomycota</taxon>
        <taxon>Agaricomycotina</taxon>
        <taxon>Agaricomycetes</taxon>
        <taxon>Cantharellales</taxon>
        <taxon>Ceratobasidiaceae</taxon>
        <taxon>Rhizoctonia</taxon>
    </lineage>
</organism>
<dbReference type="EMBL" id="JATN01000322">
    <property type="protein sequence ID" value="EUC56129.1"/>
    <property type="molecule type" value="Genomic_DNA"/>
</dbReference>
<protein>
    <submittedName>
        <fullName evidence="2">G2/mitotic-specific cyclin cdc13, putative</fullName>
    </submittedName>
</protein>
<name>X8J3N0_9AGAM</name>
<reference evidence="3" key="1">
    <citation type="journal article" date="2014" name="Genome Announc.">
        <title>Draft genome sequence of the plant-pathogenic soil fungus Rhizoctonia solani anastomosis group 3 strain Rhs1AP.</title>
        <authorList>
            <person name="Cubeta M.A."/>
            <person name="Thomas E."/>
            <person name="Dean R.A."/>
            <person name="Jabaji S."/>
            <person name="Neate S.M."/>
            <person name="Tavantzis S."/>
            <person name="Toda T."/>
            <person name="Vilgalys R."/>
            <person name="Bharathan N."/>
            <person name="Fedorova-Abrams N."/>
            <person name="Pakala S.B."/>
            <person name="Pakala S.M."/>
            <person name="Zafar N."/>
            <person name="Joardar V."/>
            <person name="Losada L."/>
            <person name="Nierman W.C."/>
        </authorList>
    </citation>
    <scope>NUCLEOTIDE SEQUENCE [LARGE SCALE GENOMIC DNA]</scope>
    <source>
        <strain evidence="3">AG-3</strain>
    </source>
</reference>
<dbReference type="AlphaFoldDB" id="X8J3N0"/>